<evidence type="ECO:0000256" key="1">
    <source>
        <dbReference type="SAM" id="MobiDB-lite"/>
    </source>
</evidence>
<feature type="region of interest" description="Disordered" evidence="1">
    <location>
        <begin position="1"/>
        <end position="27"/>
    </location>
</feature>
<dbReference type="Proteomes" id="UP000701853">
    <property type="component" value="Chromosome 6"/>
</dbReference>
<protein>
    <submittedName>
        <fullName evidence="2">Uncharacterized protein</fullName>
    </submittedName>
</protein>
<proteinExistence type="predicted"/>
<keyword evidence="3" id="KW-1185">Reference proteome</keyword>
<organism evidence="2 3">
    <name type="scientific">Gossypium anomalum</name>
    <dbReference type="NCBI Taxonomy" id="47600"/>
    <lineage>
        <taxon>Eukaryota</taxon>
        <taxon>Viridiplantae</taxon>
        <taxon>Streptophyta</taxon>
        <taxon>Embryophyta</taxon>
        <taxon>Tracheophyta</taxon>
        <taxon>Spermatophyta</taxon>
        <taxon>Magnoliopsida</taxon>
        <taxon>eudicotyledons</taxon>
        <taxon>Gunneridae</taxon>
        <taxon>Pentapetalae</taxon>
        <taxon>rosids</taxon>
        <taxon>malvids</taxon>
        <taxon>Malvales</taxon>
        <taxon>Malvaceae</taxon>
        <taxon>Malvoideae</taxon>
        <taxon>Gossypium</taxon>
    </lineage>
</organism>
<dbReference type="AlphaFoldDB" id="A0A8J6CWS4"/>
<reference evidence="2 3" key="1">
    <citation type="journal article" date="2021" name="bioRxiv">
        <title>The Gossypium anomalum genome as a resource for cotton improvement and evolutionary analysis of hybrid incompatibility.</title>
        <authorList>
            <person name="Grover C.E."/>
            <person name="Yuan D."/>
            <person name="Arick M.A."/>
            <person name="Miller E.R."/>
            <person name="Hu G."/>
            <person name="Peterson D.G."/>
            <person name="Wendel J.F."/>
            <person name="Udall J.A."/>
        </authorList>
    </citation>
    <scope>NUCLEOTIDE SEQUENCE [LARGE SCALE GENOMIC DNA]</scope>
    <source>
        <strain evidence="2">JFW-Udall</strain>
        <tissue evidence="2">Leaf</tissue>
    </source>
</reference>
<gene>
    <name evidence="2" type="ORF">CXB51_015621</name>
</gene>
<name>A0A8J6CWS4_9ROSI</name>
<sequence length="27" mass="2995">MEQSALQLSNQGATSHKEHRLLDGDTK</sequence>
<evidence type="ECO:0000313" key="3">
    <source>
        <dbReference type="Proteomes" id="UP000701853"/>
    </source>
</evidence>
<accession>A0A8J6CWS4</accession>
<comment type="caution">
    <text evidence="2">The sequence shown here is derived from an EMBL/GenBank/DDBJ whole genome shotgun (WGS) entry which is preliminary data.</text>
</comment>
<feature type="compositionally biased region" description="Polar residues" evidence="1">
    <location>
        <begin position="1"/>
        <end position="14"/>
    </location>
</feature>
<dbReference type="EMBL" id="JAHUZN010000006">
    <property type="protein sequence ID" value="KAG8490327.1"/>
    <property type="molecule type" value="Genomic_DNA"/>
</dbReference>
<evidence type="ECO:0000313" key="2">
    <source>
        <dbReference type="EMBL" id="KAG8490327.1"/>
    </source>
</evidence>